<gene>
    <name evidence="2" type="ORF">ELS83_04615</name>
</gene>
<protein>
    <submittedName>
        <fullName evidence="2">Uncharacterized protein</fullName>
    </submittedName>
</protein>
<keyword evidence="1" id="KW-0812">Transmembrane</keyword>
<feature type="transmembrane region" description="Helical" evidence="1">
    <location>
        <begin position="31"/>
        <end position="49"/>
    </location>
</feature>
<keyword evidence="3" id="KW-1185">Reference proteome</keyword>
<evidence type="ECO:0000256" key="1">
    <source>
        <dbReference type="SAM" id="Phobius"/>
    </source>
</evidence>
<keyword evidence="1" id="KW-0472">Membrane</keyword>
<dbReference type="EMBL" id="RZNH01000005">
    <property type="protein sequence ID" value="NOU59093.1"/>
    <property type="molecule type" value="Genomic_DNA"/>
</dbReference>
<dbReference type="Proteomes" id="UP000732105">
    <property type="component" value="Unassembled WGS sequence"/>
</dbReference>
<reference evidence="2 3" key="1">
    <citation type="submission" date="2018-12" db="EMBL/GenBank/DDBJ databases">
        <title>Marinifilum JC070 sp. nov., a marine bacterium isolated from Yongle Blue Hole in the South China Sea.</title>
        <authorList>
            <person name="Fu T."/>
        </authorList>
    </citation>
    <scope>NUCLEOTIDE SEQUENCE [LARGE SCALE GENOMIC DNA]</scope>
    <source>
        <strain evidence="2 3">JC070</strain>
    </source>
</reference>
<comment type="caution">
    <text evidence="2">The sequence shown here is derived from an EMBL/GenBank/DDBJ whole genome shotgun (WGS) entry which is preliminary data.</text>
</comment>
<accession>A0ABX1WT52</accession>
<evidence type="ECO:0000313" key="3">
    <source>
        <dbReference type="Proteomes" id="UP000732105"/>
    </source>
</evidence>
<evidence type="ECO:0000313" key="2">
    <source>
        <dbReference type="EMBL" id="NOU59093.1"/>
    </source>
</evidence>
<proteinExistence type="predicted"/>
<name>A0ABX1WT52_9BACT</name>
<sequence length="176" mass="19345">MLGILPQAAVVKTVTETGAKKYKSLDKNQKMAVNIGGLALFAGVLFMGYKMYSGMKDTISWFTGAKSEEERKAAETKVKSQIDQEINKVGITPTIGIAKAKGIAQALLDAMEYPGTYEEQIYSNLSVLKNSADWLLVGREYGMPRKRTLVAELYNELDNKEMIKAKAILSKIGVTI</sequence>
<dbReference type="RefSeq" id="WP_171594373.1">
    <property type="nucleotide sequence ID" value="NZ_RZNH01000005.1"/>
</dbReference>
<organism evidence="2 3">
    <name type="scientific">Marinifilum caeruleilacunae</name>
    <dbReference type="NCBI Taxonomy" id="2499076"/>
    <lineage>
        <taxon>Bacteria</taxon>
        <taxon>Pseudomonadati</taxon>
        <taxon>Bacteroidota</taxon>
        <taxon>Bacteroidia</taxon>
        <taxon>Marinilabiliales</taxon>
        <taxon>Marinifilaceae</taxon>
    </lineage>
</organism>
<keyword evidence="1" id="KW-1133">Transmembrane helix</keyword>